<evidence type="ECO:0000259" key="2">
    <source>
        <dbReference type="Pfam" id="PF25037"/>
    </source>
</evidence>
<dbReference type="Pfam" id="PF25037">
    <property type="entry name" value="VPS13_C"/>
    <property type="match status" value="1"/>
</dbReference>
<feature type="region of interest" description="Disordered" evidence="1">
    <location>
        <begin position="763"/>
        <end position="794"/>
    </location>
</feature>
<gene>
    <name evidence="3" type="ORF">QJS10_CPB20g01337</name>
</gene>
<accession>A0AAV9CDT9</accession>
<evidence type="ECO:0000313" key="4">
    <source>
        <dbReference type="Proteomes" id="UP001180020"/>
    </source>
</evidence>
<dbReference type="PANTHER" id="PTHR16166">
    <property type="entry name" value="VACUOLAR PROTEIN SORTING-ASSOCIATED PROTEIN VPS13"/>
    <property type="match status" value="1"/>
</dbReference>
<reference evidence="3" key="2">
    <citation type="submission" date="2023-06" db="EMBL/GenBank/DDBJ databases">
        <authorList>
            <person name="Ma L."/>
            <person name="Liu K.-W."/>
            <person name="Li Z."/>
            <person name="Hsiao Y.-Y."/>
            <person name="Qi Y."/>
            <person name="Fu T."/>
            <person name="Tang G."/>
            <person name="Zhang D."/>
            <person name="Sun W.-H."/>
            <person name="Liu D.-K."/>
            <person name="Li Y."/>
            <person name="Chen G.-Z."/>
            <person name="Liu X.-D."/>
            <person name="Liao X.-Y."/>
            <person name="Jiang Y.-T."/>
            <person name="Yu X."/>
            <person name="Hao Y."/>
            <person name="Huang J."/>
            <person name="Zhao X.-W."/>
            <person name="Ke S."/>
            <person name="Chen Y.-Y."/>
            <person name="Wu W.-L."/>
            <person name="Hsu J.-L."/>
            <person name="Lin Y.-F."/>
            <person name="Huang M.-D."/>
            <person name="Li C.-Y."/>
            <person name="Huang L."/>
            <person name="Wang Z.-W."/>
            <person name="Zhao X."/>
            <person name="Zhong W.-Y."/>
            <person name="Peng D.-H."/>
            <person name="Ahmad S."/>
            <person name="Lan S."/>
            <person name="Zhang J.-S."/>
            <person name="Tsai W.-C."/>
            <person name="Van De Peer Y."/>
            <person name="Liu Z.-J."/>
        </authorList>
    </citation>
    <scope>NUCLEOTIDE SEQUENCE</scope>
    <source>
        <strain evidence="3">CP</strain>
        <tissue evidence="3">Leaves</tissue>
    </source>
</reference>
<dbReference type="Proteomes" id="UP001180020">
    <property type="component" value="Unassembled WGS sequence"/>
</dbReference>
<protein>
    <recommendedName>
        <fullName evidence="2">Intermembrane lipid transfer protein VPS13-like C-terminal domain-containing protein</fullName>
    </recommendedName>
</protein>
<reference evidence="3" key="1">
    <citation type="journal article" date="2023" name="Nat. Commun.">
        <title>Diploid and tetraploid genomes of Acorus and the evolution of monocots.</title>
        <authorList>
            <person name="Ma L."/>
            <person name="Liu K.W."/>
            <person name="Li Z."/>
            <person name="Hsiao Y.Y."/>
            <person name="Qi Y."/>
            <person name="Fu T."/>
            <person name="Tang G.D."/>
            <person name="Zhang D."/>
            <person name="Sun W.H."/>
            <person name="Liu D.K."/>
            <person name="Li Y."/>
            <person name="Chen G.Z."/>
            <person name="Liu X.D."/>
            <person name="Liao X.Y."/>
            <person name="Jiang Y.T."/>
            <person name="Yu X."/>
            <person name="Hao Y."/>
            <person name="Huang J."/>
            <person name="Zhao X.W."/>
            <person name="Ke S."/>
            <person name="Chen Y.Y."/>
            <person name="Wu W.L."/>
            <person name="Hsu J.L."/>
            <person name="Lin Y.F."/>
            <person name="Huang M.D."/>
            <person name="Li C.Y."/>
            <person name="Huang L."/>
            <person name="Wang Z.W."/>
            <person name="Zhao X."/>
            <person name="Zhong W.Y."/>
            <person name="Peng D.H."/>
            <person name="Ahmad S."/>
            <person name="Lan S."/>
            <person name="Zhang J.S."/>
            <person name="Tsai W.C."/>
            <person name="Van de Peer Y."/>
            <person name="Liu Z.J."/>
        </authorList>
    </citation>
    <scope>NUCLEOTIDE SEQUENCE</scope>
    <source>
        <strain evidence="3">CP</strain>
    </source>
</reference>
<keyword evidence="4" id="KW-1185">Reference proteome</keyword>
<dbReference type="Pfam" id="PF06101">
    <property type="entry name" value="Vps62"/>
    <property type="match status" value="1"/>
</dbReference>
<dbReference type="EMBL" id="JAUJYO010000020">
    <property type="protein sequence ID" value="KAK1286591.1"/>
    <property type="molecule type" value="Genomic_DNA"/>
</dbReference>
<dbReference type="GO" id="GO:0045053">
    <property type="term" value="P:protein retention in Golgi apparatus"/>
    <property type="evidence" value="ECO:0007669"/>
    <property type="project" value="TreeGrafter"/>
</dbReference>
<dbReference type="InterPro" id="IPR009291">
    <property type="entry name" value="Vps62"/>
</dbReference>
<proteinExistence type="predicted"/>
<dbReference type="InterPro" id="IPR056748">
    <property type="entry name" value="VPS13-like_C"/>
</dbReference>
<evidence type="ECO:0000256" key="1">
    <source>
        <dbReference type="SAM" id="MobiDB-lite"/>
    </source>
</evidence>
<name>A0AAV9CDT9_ACOCL</name>
<dbReference type="GO" id="GO:0006623">
    <property type="term" value="P:protein targeting to vacuole"/>
    <property type="evidence" value="ECO:0007669"/>
    <property type="project" value="TreeGrafter"/>
</dbReference>
<dbReference type="InterPro" id="IPR026847">
    <property type="entry name" value="VPS13"/>
</dbReference>
<feature type="compositionally biased region" description="Basic and acidic residues" evidence="1">
    <location>
        <begin position="763"/>
        <end position="774"/>
    </location>
</feature>
<dbReference type="PANTHER" id="PTHR16166:SF137">
    <property type="entry name" value="PLECKSTRIN HOMOLOGY (PH) DOMAIN-CONTAINING PROTEIN"/>
    <property type="match status" value="1"/>
</dbReference>
<evidence type="ECO:0000313" key="3">
    <source>
        <dbReference type="EMBL" id="KAK1286591.1"/>
    </source>
</evidence>
<feature type="domain" description="Intermembrane lipid transfer protein VPS13-like C-terminal" evidence="2">
    <location>
        <begin position="374"/>
        <end position="482"/>
    </location>
</feature>
<sequence>MLGEVQNDAVPLELIVELGVVGISVIDHRPKELLYLYLERVFISYSTGYDGRNTSRFKLILGHLQLDNQLPLTLMPVLLAPEQTSDLHHPVFKTTITMSNANTDGTQIFPYVYIRVTESRWRLNIHEPIIWALIEFYNKLHMERIPSSSNVTQVDPEIRIDLIDVSEVRLKLSFETAPTQRPHGVLGIWSPILSAVGNAFRIQLHLRKVMHRNRFMRKSAIIPAITNRIWRDLIHNPLHLIFSVDVLGMTSSTLASLSKGFAELSTDGQFLHLRSKQVYSRRITGVRDGILQGTEALAQGVAFGVSGVLTKPVESTRQHGILGLAHGLGRAFIGFVVQPVSGALDFVSLTVDGIGASFTRCLGILNNKTPFQRIRNPRAIHANGLLKEYCEREAMGQMILYLAEASRCFGCTDIFKEPSKYAWSDYYEYHFNLPNQRILLITDKRVMLLQCLYPDKMDKKPCKITWDVPWGELMALELAKAGYPKPSCLILHLKNFKKMERFVQLIKCNVEDNVTEQEPQAVRICAAVQRMWRAHKSDMRTLTLKVPSSQRHVQFAWDEAGGSDSYNQIKPMIKPRGFDSVNSLSDERRFIKHSVNFQKIWSSELESRTRCTLCPKQVMDDGTICSIWRPLCPDGYISIGDIAHVGIYPPNVAAIYHDIDGRFALPVGYDLVWRNRAEDYISPVSIWLPRAPEGYISIGCVGVGGFEEPHPSASYCVRATLAEETLLEEQTVWTAPGSFPWACYVYQVQSEALHFVALRQPKEESEWKAMRVPDSEPPSSSNGGGGSMALSSPS</sequence>
<comment type="caution">
    <text evidence="3">The sequence shown here is derived from an EMBL/GenBank/DDBJ whole genome shotgun (WGS) entry which is preliminary data.</text>
</comment>
<organism evidence="3 4">
    <name type="scientific">Acorus calamus</name>
    <name type="common">Sweet flag</name>
    <dbReference type="NCBI Taxonomy" id="4465"/>
    <lineage>
        <taxon>Eukaryota</taxon>
        <taxon>Viridiplantae</taxon>
        <taxon>Streptophyta</taxon>
        <taxon>Embryophyta</taxon>
        <taxon>Tracheophyta</taxon>
        <taxon>Spermatophyta</taxon>
        <taxon>Magnoliopsida</taxon>
        <taxon>Liliopsida</taxon>
        <taxon>Acoraceae</taxon>
        <taxon>Acorus</taxon>
    </lineage>
</organism>
<dbReference type="AlphaFoldDB" id="A0AAV9CDT9"/>